<gene>
    <name evidence="2" type="ORF">R6U77_18260</name>
</gene>
<dbReference type="InterPro" id="IPR048276">
    <property type="entry name" value="Phage_tail-like_C"/>
</dbReference>
<sequence length="212" mass="24617">MQWNTLLNLTGTYISKSHDISSNLSNYVTVIQANIINTHSQLVEFYFSVSNDNSVWSDWAEMNLHNSHLLLNYDLSKLYFKYKVVMHSKNMDIKPYLQSLSISFEPCEILENLGDLPIKPKIWIRKKNGNGTIALTNVNTNQTLTIQNLINNEEIYINCEKEDIVSDRQHLGVYRYDDHNGEFLELPLGVSILKGFGDFDMDVRYQNIFIQE</sequence>
<dbReference type="Proteomes" id="UP001322664">
    <property type="component" value="Chromosome"/>
</dbReference>
<proteinExistence type="predicted"/>
<reference evidence="2 3" key="1">
    <citation type="submission" date="2023-09" db="EMBL/GenBank/DDBJ databases">
        <authorList>
            <person name="Page C.A."/>
            <person name="Perez-Diaz I.M."/>
        </authorList>
    </citation>
    <scope>NUCLEOTIDE SEQUENCE [LARGE SCALE GENOMIC DNA]</scope>
    <source>
        <strain evidence="2 3">Ll15</strain>
    </source>
</reference>
<dbReference type="RefSeq" id="WP_319836727.1">
    <property type="nucleotide sequence ID" value="NZ_CP137624.1"/>
</dbReference>
<dbReference type="EMBL" id="CP137624">
    <property type="protein sequence ID" value="WPK11812.1"/>
    <property type="molecule type" value="Genomic_DNA"/>
</dbReference>
<name>A0ABZ0RX37_9BACI</name>
<feature type="domain" description="Phage tail-like C-terminal" evidence="1">
    <location>
        <begin position="120"/>
        <end position="186"/>
    </location>
</feature>
<protein>
    <submittedName>
        <fullName evidence="2">DUF6558 family protein</fullName>
    </submittedName>
</protein>
<evidence type="ECO:0000259" key="1">
    <source>
        <dbReference type="Pfam" id="PF20753"/>
    </source>
</evidence>
<keyword evidence="3" id="KW-1185">Reference proteome</keyword>
<accession>A0ABZ0RX37</accession>
<organism evidence="2 3">
    <name type="scientific">Lysinibacillus louembei</name>
    <dbReference type="NCBI Taxonomy" id="1470088"/>
    <lineage>
        <taxon>Bacteria</taxon>
        <taxon>Bacillati</taxon>
        <taxon>Bacillota</taxon>
        <taxon>Bacilli</taxon>
        <taxon>Bacillales</taxon>
        <taxon>Bacillaceae</taxon>
        <taxon>Lysinibacillus</taxon>
    </lineage>
</organism>
<evidence type="ECO:0000313" key="3">
    <source>
        <dbReference type="Proteomes" id="UP001322664"/>
    </source>
</evidence>
<evidence type="ECO:0000313" key="2">
    <source>
        <dbReference type="EMBL" id="WPK11812.1"/>
    </source>
</evidence>
<dbReference type="Pfam" id="PF20753">
    <property type="entry name" value="DUF6558_C"/>
    <property type="match status" value="1"/>
</dbReference>